<evidence type="ECO:0000256" key="1">
    <source>
        <dbReference type="SAM" id="MobiDB-lite"/>
    </source>
</evidence>
<accession>A0A0D1YFE2</accession>
<feature type="compositionally biased region" description="Polar residues" evidence="1">
    <location>
        <begin position="637"/>
        <end position="675"/>
    </location>
</feature>
<dbReference type="HOGENOM" id="CLU_362476_0_0_1"/>
<feature type="compositionally biased region" description="Basic and acidic residues" evidence="1">
    <location>
        <begin position="217"/>
        <end position="232"/>
    </location>
</feature>
<sequence>MYDTGVNPGPICAVRHISGRQVEKAHELASRGQQELYDISDRETTVFRSCVSCDEHFAAVEVDILPTWPTPLYAVYELNVRYQPCCHFAFQDARIDHEFQSEIQLIYDTYILPTRRKIDDGWYEEPSLLAIRAELTKTSRTKIPPADVTDASSTCTEKKRQCVLKWSNCHEADDLTIERTSADSPIVPPEAGEESSPVTETPRQVALRHQNPPIPAGDRREIVKVTESRAPEQEQAPTKKRAKKTVKQEAETIVKSVERGMDKIRKRHQKAEKRRLNAEKRQRKQSKSSTLNIMDAPLSDDTLPIIRYKSLEDVEKFQNSDQSVRLKQLRALEQRFVAYSQKVTKRDSWNFWYCAASFSYIRYTYGGKLERRAKAVRVINKVFHQLWLRDGPAALMFFIALAGKQNDNPGRKAVRLTGTERKNTMCIASRLSDQDQDELGRHIIEGLAGKLEDPPLQYEIPVPALWVGVLLGITFQEACTALEMKAFGTLELQSDWEVCQDGLYEPSSYWQHYRYLRARSGFIEEMEVSDDAAAPQAKRLCLEENNQDAESAHDHDNRDSANLLIVSPDEEASLARPLPCTSHDEDGASDSANSTRSLDDIIEIDRTASAGHEDTHHQPKRRRLDGVAPVAFDEQIPDTNSGLRLIQPQSGNSMDFNNFTQNDVISETQSAQHPSNTHHEGSPLDTNSNESNKSPDVHMDGVTMEVIEDHRLHDGSRDEHCSGNDVARMPMNFASEQGSLDVHLHQNGNTASSNVPPDQFTSNMTEVSVDKTTLPERSNGFPCRVGEEAPRNQIPPSTEVVESSNIHGREAEAGEQIAGTAWTSSNETTTNGREDSESEPEEVRRKRRRVDDACTDAFADSEDVNPGTSVPDDMFPRVADNFPNDGFASDDFNPHMEMHNSSGLSGLDDFMLDYPLDQLWNFDQNTMSPGYIDALNSMVLPEL</sequence>
<feature type="region of interest" description="Disordered" evidence="1">
    <location>
        <begin position="263"/>
        <end position="290"/>
    </location>
</feature>
<proteinExistence type="predicted"/>
<dbReference type="RefSeq" id="XP_016234022.1">
    <property type="nucleotide sequence ID" value="XM_016383319.1"/>
</dbReference>
<evidence type="ECO:0000313" key="3">
    <source>
        <dbReference type="Proteomes" id="UP000053328"/>
    </source>
</evidence>
<gene>
    <name evidence="2" type="ORF">PV08_08998</name>
</gene>
<feature type="region of interest" description="Disordered" evidence="1">
    <location>
        <begin position="182"/>
        <end position="247"/>
    </location>
</feature>
<reference evidence="2 3" key="1">
    <citation type="submission" date="2015-01" db="EMBL/GenBank/DDBJ databases">
        <title>The Genome Sequence of Exophiala spinifera CBS89968.</title>
        <authorList>
            <consortium name="The Broad Institute Genomics Platform"/>
            <person name="Cuomo C."/>
            <person name="de Hoog S."/>
            <person name="Gorbushina A."/>
            <person name="Stielow B."/>
            <person name="Teixiera M."/>
            <person name="Abouelleil A."/>
            <person name="Chapman S.B."/>
            <person name="Priest M."/>
            <person name="Young S.K."/>
            <person name="Wortman J."/>
            <person name="Nusbaum C."/>
            <person name="Birren B."/>
        </authorList>
    </citation>
    <scope>NUCLEOTIDE SEQUENCE [LARGE SCALE GENOMIC DNA]</scope>
    <source>
        <strain evidence="2 3">CBS 89968</strain>
    </source>
</reference>
<evidence type="ECO:0000313" key="2">
    <source>
        <dbReference type="EMBL" id="KIW13806.1"/>
    </source>
</evidence>
<dbReference type="Proteomes" id="UP000053328">
    <property type="component" value="Unassembled WGS sequence"/>
</dbReference>
<feature type="region of interest" description="Disordered" evidence="1">
    <location>
        <begin position="574"/>
        <end position="599"/>
    </location>
</feature>
<organism evidence="2 3">
    <name type="scientific">Exophiala spinifera</name>
    <dbReference type="NCBI Taxonomy" id="91928"/>
    <lineage>
        <taxon>Eukaryota</taxon>
        <taxon>Fungi</taxon>
        <taxon>Dikarya</taxon>
        <taxon>Ascomycota</taxon>
        <taxon>Pezizomycotina</taxon>
        <taxon>Eurotiomycetes</taxon>
        <taxon>Chaetothyriomycetidae</taxon>
        <taxon>Chaetothyriales</taxon>
        <taxon>Herpotrichiellaceae</taxon>
        <taxon>Exophiala</taxon>
    </lineage>
</organism>
<feature type="region of interest" description="Disordered" evidence="1">
    <location>
        <begin position="817"/>
        <end position="850"/>
    </location>
</feature>
<feature type="compositionally biased region" description="Polar residues" evidence="1">
    <location>
        <begin position="821"/>
        <end position="831"/>
    </location>
</feature>
<feature type="compositionally biased region" description="Basic and acidic residues" evidence="1">
    <location>
        <begin position="841"/>
        <end position="850"/>
    </location>
</feature>
<dbReference type="VEuPathDB" id="FungiDB:PV08_08998"/>
<feature type="compositionally biased region" description="Basic residues" evidence="1">
    <location>
        <begin position="264"/>
        <end position="273"/>
    </location>
</feature>
<dbReference type="AlphaFoldDB" id="A0A0D1YFE2"/>
<dbReference type="EMBL" id="KN847497">
    <property type="protein sequence ID" value="KIW13806.1"/>
    <property type="molecule type" value="Genomic_DNA"/>
</dbReference>
<name>A0A0D1YFE2_9EURO</name>
<feature type="region of interest" description="Disordered" evidence="1">
    <location>
        <begin position="773"/>
        <end position="799"/>
    </location>
</feature>
<dbReference type="GeneID" id="27336081"/>
<keyword evidence="3" id="KW-1185">Reference proteome</keyword>
<feature type="region of interest" description="Disordered" evidence="1">
    <location>
        <begin position="635"/>
        <end position="697"/>
    </location>
</feature>
<protein>
    <submittedName>
        <fullName evidence="2">Uncharacterized protein</fullName>
    </submittedName>
</protein>
<dbReference type="STRING" id="91928.A0A0D1YFE2"/>